<keyword evidence="3" id="KW-1185">Reference proteome</keyword>
<dbReference type="InterPro" id="IPR051783">
    <property type="entry name" value="NAD(P)-dependent_oxidoreduct"/>
</dbReference>
<evidence type="ECO:0000313" key="3">
    <source>
        <dbReference type="Proteomes" id="UP001589810"/>
    </source>
</evidence>
<protein>
    <submittedName>
        <fullName evidence="2">NAD-dependent epimerase/dehydratase family protein</fullName>
    </submittedName>
</protein>
<organism evidence="2 3">
    <name type="scientific">Kutzneria chonburiensis</name>
    <dbReference type="NCBI Taxonomy" id="1483604"/>
    <lineage>
        <taxon>Bacteria</taxon>
        <taxon>Bacillati</taxon>
        <taxon>Actinomycetota</taxon>
        <taxon>Actinomycetes</taxon>
        <taxon>Pseudonocardiales</taxon>
        <taxon>Pseudonocardiaceae</taxon>
        <taxon>Kutzneria</taxon>
    </lineage>
</organism>
<gene>
    <name evidence="2" type="ORF">ACFFH7_08050</name>
</gene>
<reference evidence="2 3" key="1">
    <citation type="submission" date="2024-09" db="EMBL/GenBank/DDBJ databases">
        <authorList>
            <person name="Sun Q."/>
            <person name="Mori K."/>
        </authorList>
    </citation>
    <scope>NUCLEOTIDE SEQUENCE [LARGE SCALE GENOMIC DNA]</scope>
    <source>
        <strain evidence="2 3">TBRC 1432</strain>
    </source>
</reference>
<dbReference type="Proteomes" id="UP001589810">
    <property type="component" value="Unassembled WGS sequence"/>
</dbReference>
<dbReference type="RefSeq" id="WP_273942559.1">
    <property type="nucleotide sequence ID" value="NZ_CP097263.1"/>
</dbReference>
<sequence>MKVLLVGGTGFVGHHIVHKLLRQGHEVSVLGRTPSEHLPAAAVFHTGDVNRLTDDELTDLLAGHDGVVHAATAAVYSPLNIDTAAYYRASNVEPVVRLLAAARRAGCDRSVLLGSFYATMHRQHPESRLPDGSPYVQSRLEQTSWARQAAGDKMSLAVLELPYVLGYTPGRPSAFAPQLEQLAQGKGIVVHPGEVAVAAVSEVADAAVAALDKRADGEFPIATANVSWHRLLHGFAVAGGHALQRVWRLRRWETQLVIRYRLLRTRKDGIVLGFNPAMMARLHADGMCVDTEVAVQALGIAHADLNQAIRDTARN</sequence>
<dbReference type="InterPro" id="IPR036291">
    <property type="entry name" value="NAD(P)-bd_dom_sf"/>
</dbReference>
<evidence type="ECO:0000313" key="2">
    <source>
        <dbReference type="EMBL" id="MFC0541432.1"/>
    </source>
</evidence>
<dbReference type="EMBL" id="JBHLUD010000002">
    <property type="protein sequence ID" value="MFC0541432.1"/>
    <property type="molecule type" value="Genomic_DNA"/>
</dbReference>
<name>A0ABV6MML2_9PSEU</name>
<feature type="domain" description="NAD-dependent epimerase/dehydratase" evidence="1">
    <location>
        <begin position="3"/>
        <end position="217"/>
    </location>
</feature>
<dbReference type="Pfam" id="PF01370">
    <property type="entry name" value="Epimerase"/>
    <property type="match status" value="1"/>
</dbReference>
<accession>A0ABV6MML2</accession>
<evidence type="ECO:0000259" key="1">
    <source>
        <dbReference type="Pfam" id="PF01370"/>
    </source>
</evidence>
<dbReference type="InterPro" id="IPR001509">
    <property type="entry name" value="Epimerase_deHydtase"/>
</dbReference>
<proteinExistence type="predicted"/>
<comment type="caution">
    <text evidence="2">The sequence shown here is derived from an EMBL/GenBank/DDBJ whole genome shotgun (WGS) entry which is preliminary data.</text>
</comment>
<dbReference type="PANTHER" id="PTHR48079">
    <property type="entry name" value="PROTEIN YEEZ"/>
    <property type="match status" value="1"/>
</dbReference>
<dbReference type="PANTHER" id="PTHR48079:SF6">
    <property type="entry name" value="NAD(P)-BINDING DOMAIN-CONTAINING PROTEIN-RELATED"/>
    <property type="match status" value="1"/>
</dbReference>
<dbReference type="SUPFAM" id="SSF51735">
    <property type="entry name" value="NAD(P)-binding Rossmann-fold domains"/>
    <property type="match status" value="1"/>
</dbReference>
<dbReference type="Gene3D" id="3.40.50.720">
    <property type="entry name" value="NAD(P)-binding Rossmann-like Domain"/>
    <property type="match status" value="1"/>
</dbReference>